<feature type="transmembrane region" description="Helical" evidence="5">
    <location>
        <begin position="210"/>
        <end position="231"/>
    </location>
</feature>
<feature type="domain" description="EamA" evidence="6">
    <location>
        <begin position="151"/>
        <end position="283"/>
    </location>
</feature>
<dbReference type="AlphaFoldDB" id="A0A2M9G6Q9"/>
<evidence type="ECO:0000259" key="6">
    <source>
        <dbReference type="Pfam" id="PF00892"/>
    </source>
</evidence>
<dbReference type="Proteomes" id="UP000229498">
    <property type="component" value="Unassembled WGS sequence"/>
</dbReference>
<feature type="transmembrane region" description="Helical" evidence="5">
    <location>
        <begin position="268"/>
        <end position="289"/>
    </location>
</feature>
<dbReference type="PANTHER" id="PTHR32322:SF9">
    <property type="entry name" value="AMINO-ACID METABOLITE EFFLUX PUMP-RELATED"/>
    <property type="match status" value="1"/>
</dbReference>
<reference evidence="7 8" key="1">
    <citation type="submission" date="2017-11" db="EMBL/GenBank/DDBJ databases">
        <title>Draft genome sequence of Rhizobiales bacterium SY3-13.</title>
        <authorList>
            <person name="Sun C."/>
        </authorList>
    </citation>
    <scope>NUCLEOTIDE SEQUENCE [LARGE SCALE GENOMIC DNA]</scope>
    <source>
        <strain evidence="7 8">SY3-13</strain>
    </source>
</reference>
<accession>A0A2M9G6Q9</accession>
<dbReference type="RefSeq" id="WP_109793782.1">
    <property type="nucleotide sequence ID" value="NZ_PHIG01000005.1"/>
</dbReference>
<dbReference type="InterPro" id="IPR037185">
    <property type="entry name" value="EmrE-like"/>
</dbReference>
<feature type="transmembrane region" description="Helical" evidence="5">
    <location>
        <begin position="126"/>
        <end position="144"/>
    </location>
</feature>
<organism evidence="7 8">
    <name type="scientific">Minwuia thermotolerans</name>
    <dbReference type="NCBI Taxonomy" id="2056226"/>
    <lineage>
        <taxon>Bacteria</taxon>
        <taxon>Pseudomonadati</taxon>
        <taxon>Pseudomonadota</taxon>
        <taxon>Alphaproteobacteria</taxon>
        <taxon>Minwuiales</taxon>
        <taxon>Minwuiaceae</taxon>
        <taxon>Minwuia</taxon>
    </lineage>
</organism>
<keyword evidence="3 5" id="KW-1133">Transmembrane helix</keyword>
<feature type="transmembrane region" description="Helical" evidence="5">
    <location>
        <begin position="68"/>
        <end position="87"/>
    </location>
</feature>
<dbReference type="InterPro" id="IPR050638">
    <property type="entry name" value="AA-Vitamin_Transporters"/>
</dbReference>
<evidence type="ECO:0000313" key="8">
    <source>
        <dbReference type="Proteomes" id="UP000229498"/>
    </source>
</evidence>
<feature type="transmembrane region" description="Helical" evidence="5">
    <location>
        <begin position="243"/>
        <end position="262"/>
    </location>
</feature>
<keyword evidence="2 5" id="KW-0812">Transmembrane</keyword>
<name>A0A2M9G6Q9_9PROT</name>
<dbReference type="SUPFAM" id="SSF103481">
    <property type="entry name" value="Multidrug resistance efflux transporter EmrE"/>
    <property type="match status" value="2"/>
</dbReference>
<dbReference type="InterPro" id="IPR000620">
    <property type="entry name" value="EamA_dom"/>
</dbReference>
<evidence type="ECO:0000256" key="3">
    <source>
        <dbReference type="ARBA" id="ARBA00022989"/>
    </source>
</evidence>
<sequence length="297" mass="30577">MGATEWGLLAALSLIWGSTFFFVEIALAEVGPLTLVLGRVAMGAAVLWVVVLAMGARRPKGWRDWRDLALMGLLNNAIPFCLIFWGQQHIASGLASILNATTPIFAILVAHLLLADERATPGKAAGVIFGLAGVTMLIGPEALTGLSDGLLGQLAVMGAAVSYAFAGAFGRRLGRFAPPVAAAGMLTMSTAIMVPAALLAEGAPAALPSLAPLAAWVALGVAGTGLAYILYFRILATAGATNLLLTTFLIPPSAIFLGVVFLDESLAPTALGGLALIFAGLACVDGRLLRFARRRTA</sequence>
<evidence type="ECO:0000313" key="7">
    <source>
        <dbReference type="EMBL" id="PJK31356.1"/>
    </source>
</evidence>
<keyword evidence="8" id="KW-1185">Reference proteome</keyword>
<evidence type="ECO:0000256" key="1">
    <source>
        <dbReference type="ARBA" id="ARBA00004141"/>
    </source>
</evidence>
<dbReference type="PANTHER" id="PTHR32322">
    <property type="entry name" value="INNER MEMBRANE TRANSPORTER"/>
    <property type="match status" value="1"/>
</dbReference>
<dbReference type="GO" id="GO:0016020">
    <property type="term" value="C:membrane"/>
    <property type="evidence" value="ECO:0007669"/>
    <property type="project" value="UniProtKB-SubCell"/>
</dbReference>
<feature type="transmembrane region" description="Helical" evidence="5">
    <location>
        <begin position="38"/>
        <end position="56"/>
    </location>
</feature>
<evidence type="ECO:0000256" key="5">
    <source>
        <dbReference type="SAM" id="Phobius"/>
    </source>
</evidence>
<gene>
    <name evidence="7" type="ORF">CVT23_01360</name>
</gene>
<comment type="subcellular location">
    <subcellularLocation>
        <location evidence="1">Membrane</location>
        <topology evidence="1">Multi-pass membrane protein</topology>
    </subcellularLocation>
</comment>
<feature type="transmembrane region" description="Helical" evidence="5">
    <location>
        <begin position="93"/>
        <end position="114"/>
    </location>
</feature>
<comment type="caution">
    <text evidence="7">The sequence shown here is derived from an EMBL/GenBank/DDBJ whole genome shotgun (WGS) entry which is preliminary data.</text>
</comment>
<feature type="transmembrane region" description="Helical" evidence="5">
    <location>
        <begin position="176"/>
        <end position="198"/>
    </location>
</feature>
<evidence type="ECO:0000256" key="4">
    <source>
        <dbReference type="ARBA" id="ARBA00023136"/>
    </source>
</evidence>
<feature type="transmembrane region" description="Helical" evidence="5">
    <location>
        <begin position="150"/>
        <end position="169"/>
    </location>
</feature>
<dbReference type="Pfam" id="PF00892">
    <property type="entry name" value="EamA"/>
    <property type="match status" value="2"/>
</dbReference>
<proteinExistence type="predicted"/>
<keyword evidence="4 5" id="KW-0472">Membrane</keyword>
<protein>
    <submittedName>
        <fullName evidence="7">EamA family transporter</fullName>
    </submittedName>
</protein>
<feature type="domain" description="EamA" evidence="6">
    <location>
        <begin position="8"/>
        <end position="138"/>
    </location>
</feature>
<dbReference type="OrthoDB" id="9810556at2"/>
<dbReference type="EMBL" id="PHIG01000005">
    <property type="protein sequence ID" value="PJK31356.1"/>
    <property type="molecule type" value="Genomic_DNA"/>
</dbReference>
<evidence type="ECO:0000256" key="2">
    <source>
        <dbReference type="ARBA" id="ARBA00022692"/>
    </source>
</evidence>